<dbReference type="STRING" id="1227492.C482_17128"/>
<proteinExistence type="predicted"/>
<evidence type="ECO:0000256" key="1">
    <source>
        <dbReference type="SAM" id="Phobius"/>
    </source>
</evidence>
<accession>M0A8E2</accession>
<gene>
    <name evidence="2" type="ORF">C482_17128</name>
</gene>
<protein>
    <submittedName>
        <fullName evidence="2">Uncharacterized protein</fullName>
    </submittedName>
</protein>
<feature type="transmembrane region" description="Helical" evidence="1">
    <location>
        <begin position="12"/>
        <end position="34"/>
    </location>
</feature>
<dbReference type="PATRIC" id="fig|1227492.4.peg.3414"/>
<evidence type="ECO:0000313" key="2">
    <source>
        <dbReference type="EMBL" id="ELY94819.1"/>
    </source>
</evidence>
<sequence length="39" mass="4125">MFAWLVSSDTGSLAVTAHWLPALIGVSCGFLYAAHSGMR</sequence>
<keyword evidence="1" id="KW-0472">Membrane</keyword>
<dbReference type="AlphaFoldDB" id="M0A8E2"/>
<comment type="caution">
    <text evidence="2">The sequence shown here is derived from an EMBL/GenBank/DDBJ whole genome shotgun (WGS) entry which is preliminary data.</text>
</comment>
<keyword evidence="1" id="KW-1133">Transmembrane helix</keyword>
<organism evidence="2 3">
    <name type="scientific">Natrialba chahannaoensis JCM 10990</name>
    <dbReference type="NCBI Taxonomy" id="1227492"/>
    <lineage>
        <taxon>Archaea</taxon>
        <taxon>Methanobacteriati</taxon>
        <taxon>Methanobacteriota</taxon>
        <taxon>Stenosarchaea group</taxon>
        <taxon>Halobacteria</taxon>
        <taxon>Halobacteriales</taxon>
        <taxon>Natrialbaceae</taxon>
        <taxon>Natrialba</taxon>
    </lineage>
</organism>
<keyword evidence="3" id="KW-1185">Reference proteome</keyword>
<reference evidence="2 3" key="1">
    <citation type="journal article" date="2014" name="PLoS Genet.">
        <title>Phylogenetically driven sequencing of extremely halophilic archaea reveals strategies for static and dynamic osmo-response.</title>
        <authorList>
            <person name="Becker E.A."/>
            <person name="Seitzer P.M."/>
            <person name="Tritt A."/>
            <person name="Larsen D."/>
            <person name="Krusor M."/>
            <person name="Yao A.I."/>
            <person name="Wu D."/>
            <person name="Madern D."/>
            <person name="Eisen J.A."/>
            <person name="Darling A.E."/>
            <person name="Facciotti M.T."/>
        </authorList>
    </citation>
    <scope>NUCLEOTIDE SEQUENCE [LARGE SCALE GENOMIC DNA]</scope>
    <source>
        <strain evidence="2 3">JCM 10990</strain>
    </source>
</reference>
<dbReference type="EMBL" id="AOIN01000092">
    <property type="protein sequence ID" value="ELY94819.1"/>
    <property type="molecule type" value="Genomic_DNA"/>
</dbReference>
<name>M0A8E2_9EURY</name>
<evidence type="ECO:0000313" key="3">
    <source>
        <dbReference type="Proteomes" id="UP000011693"/>
    </source>
</evidence>
<keyword evidence="1" id="KW-0812">Transmembrane</keyword>
<dbReference type="Proteomes" id="UP000011693">
    <property type="component" value="Unassembled WGS sequence"/>
</dbReference>